<accession>A0A285NS45</accession>
<dbReference type="GeneID" id="79291867"/>
<dbReference type="RefSeq" id="WP_097008560.1">
    <property type="nucleotide sequence ID" value="NZ_OBEJ01000002.1"/>
</dbReference>
<sequence length="197" mass="21582">MSVNVSELGSADRGDVTDIELEDGSEFSGVIRDVFPEDGMMALDVPFRSEKLITLRSVFGGHRVEDDGDVIGRVADVDVRSTVWNPEDVYEVLQDVEEGDEVLVRGVVTGLLGDVDAASNDSEVRREVRGEVETKTHISSDDGDMGTLNIHVDVDGFEHLSVTERYYEDVVEEASLTATPDGGDYQMQGAADWLERV</sequence>
<organism evidence="1 2">
    <name type="scientific">Natronoarchaeum philippinense</name>
    <dbReference type="NCBI Taxonomy" id="558529"/>
    <lineage>
        <taxon>Archaea</taxon>
        <taxon>Methanobacteriati</taxon>
        <taxon>Methanobacteriota</taxon>
        <taxon>Stenosarchaea group</taxon>
        <taxon>Halobacteria</taxon>
        <taxon>Halobacteriales</taxon>
        <taxon>Natronoarchaeaceae</taxon>
    </lineage>
</organism>
<keyword evidence="2" id="KW-1185">Reference proteome</keyword>
<protein>
    <submittedName>
        <fullName evidence="1">Uncharacterized protein</fullName>
    </submittedName>
</protein>
<dbReference type="EMBL" id="OBEJ01000002">
    <property type="protein sequence ID" value="SNZ12305.1"/>
    <property type="molecule type" value="Genomic_DNA"/>
</dbReference>
<gene>
    <name evidence="1" type="ORF">SAMN06269185_1602</name>
</gene>
<dbReference type="OrthoDB" id="384506at2157"/>
<reference evidence="1 2" key="1">
    <citation type="submission" date="2017-09" db="EMBL/GenBank/DDBJ databases">
        <authorList>
            <person name="Ehlers B."/>
            <person name="Leendertz F.H."/>
        </authorList>
    </citation>
    <scope>NUCLEOTIDE SEQUENCE [LARGE SCALE GENOMIC DNA]</scope>
    <source>
        <strain evidence="1 2">DSM 27208</strain>
    </source>
</reference>
<evidence type="ECO:0000313" key="2">
    <source>
        <dbReference type="Proteomes" id="UP000219453"/>
    </source>
</evidence>
<dbReference type="AlphaFoldDB" id="A0A285NS45"/>
<evidence type="ECO:0000313" key="1">
    <source>
        <dbReference type="EMBL" id="SNZ12305.1"/>
    </source>
</evidence>
<name>A0A285NS45_NATPI</name>
<proteinExistence type="predicted"/>
<dbReference type="Proteomes" id="UP000219453">
    <property type="component" value="Unassembled WGS sequence"/>
</dbReference>